<feature type="region of interest" description="Disordered" evidence="4">
    <location>
        <begin position="1"/>
        <end position="31"/>
    </location>
</feature>
<dbReference type="SUPFAM" id="SSF47095">
    <property type="entry name" value="HMG-box"/>
    <property type="match status" value="1"/>
</dbReference>
<feature type="compositionally biased region" description="Low complexity" evidence="4">
    <location>
        <begin position="18"/>
        <end position="31"/>
    </location>
</feature>
<feature type="compositionally biased region" description="Low complexity" evidence="4">
    <location>
        <begin position="45"/>
        <end position="55"/>
    </location>
</feature>
<feature type="region of interest" description="Disordered" evidence="4">
    <location>
        <begin position="340"/>
        <end position="389"/>
    </location>
</feature>
<feature type="compositionally biased region" description="Polar residues" evidence="4">
    <location>
        <begin position="1"/>
        <end position="11"/>
    </location>
</feature>
<keyword evidence="3" id="KW-0539">Nucleus</keyword>
<keyword evidence="7" id="KW-1185">Reference proteome</keyword>
<dbReference type="Pfam" id="PF00505">
    <property type="entry name" value="HMG_box"/>
    <property type="match status" value="1"/>
</dbReference>
<gene>
    <name evidence="6" type="ORF">Q8F55_007686</name>
</gene>
<evidence type="ECO:0000256" key="3">
    <source>
        <dbReference type="PROSITE-ProRule" id="PRU00267"/>
    </source>
</evidence>
<dbReference type="InterPro" id="IPR036910">
    <property type="entry name" value="HMG_box_dom_sf"/>
</dbReference>
<evidence type="ECO:0000256" key="4">
    <source>
        <dbReference type="SAM" id="MobiDB-lite"/>
    </source>
</evidence>
<dbReference type="Gene3D" id="1.10.30.10">
    <property type="entry name" value="High mobility group box domain"/>
    <property type="match status" value="1"/>
</dbReference>
<keyword evidence="1 3" id="KW-0238">DNA-binding</keyword>
<dbReference type="PROSITE" id="PS50118">
    <property type="entry name" value="HMG_BOX_2"/>
    <property type="match status" value="1"/>
</dbReference>
<evidence type="ECO:0000313" key="6">
    <source>
        <dbReference type="EMBL" id="KAL1406003.1"/>
    </source>
</evidence>
<dbReference type="GeneID" id="95988729"/>
<protein>
    <recommendedName>
        <fullName evidence="5">HMG box domain-containing protein</fullName>
    </recommendedName>
</protein>
<feature type="DNA-binding region" description="HMG box" evidence="3">
    <location>
        <begin position="192"/>
        <end position="325"/>
    </location>
</feature>
<dbReference type="PANTHER" id="PTHR10270:SF161">
    <property type="entry name" value="SEX-DETERMINING REGION Y PROTEIN"/>
    <property type="match status" value="1"/>
</dbReference>
<dbReference type="PANTHER" id="PTHR10270">
    <property type="entry name" value="SOX TRANSCRIPTION FACTOR"/>
    <property type="match status" value="1"/>
</dbReference>
<sequence length="779" mass="83814">MAMSIPNNGGPSNARLYTSATPTSLSAPSPVVPIHNLAATGYNNQQQQQQLSQSPSRPPFMRSSQTYSAIPVQLANNNLYMPNMSPPTHSFGHGYSSSYDGGIPPSLDVGGHDTSVTTTPTSIEAEPESYHLYATSLSSGDESYLDDRPRLPVSRAPMFYHQGVTVDQHYLHSTSMTPSLSADTVSGVRVKPPRPPNAWIIYRSDKLKDFEAIHTREQLKELLEQANMMDQFPKYLTSIASVEKAHRLEAESNGAKRKGKKPSKPAVEGRGIFRLGKGGKGLPQAEISQLISRLWKGEPAAVRSQYEHKAEVAKQEHLQKYPGYKFQPVRKEEKAAMKMVKQAERDRKKAEKELAAGNRVRRSTGPRLSRPSPISTEERRPRSQGQSYQLERAATHPGYVTVQQIHPQMVPLDGSWYPSTQGVPSQFSYTTQPYNPNYSVASAPVPLPASTINPMATGLNRQFPPQPQAPAPLDGYVPAPTANTLVPAETWTGAPPPDVRALYDPDGRLEMAHVVPPPDTVQAYTFDIPQDELAAIDVNTVLTEQEKAGDVDPVGCVKMWAVEVQSPEGEGASPAAPVSEPAFLDPSLSWEDMNGGGYFGAPGQFPTPADLVNSDWAAVQGMSYPVPQSGLVPGSTPQMATGATGRETTGLGPTLSGHQLSPLEDYFPANSTLSRPNGSAAPAQLMGPPTGTTVDDLAPRYVSGSAFPPVIGVDDHLSDWNTTHYDDGGLSSELVAGPDYSGDSLLSFGMPPSPPPATGGAFKRPPPRVRTPGATYFAA</sequence>
<keyword evidence="2" id="KW-0804">Transcription</keyword>
<reference evidence="6 7" key="1">
    <citation type="submission" date="2023-08" db="EMBL/GenBank/DDBJ databases">
        <title>Annotated Genome Sequence of Vanrija albida AlHP1.</title>
        <authorList>
            <person name="Herzog R."/>
        </authorList>
    </citation>
    <scope>NUCLEOTIDE SEQUENCE [LARGE SCALE GENOMIC DNA]</scope>
    <source>
        <strain evidence="6 7">AlHP1</strain>
    </source>
</reference>
<evidence type="ECO:0000313" key="7">
    <source>
        <dbReference type="Proteomes" id="UP001565368"/>
    </source>
</evidence>
<dbReference type="InterPro" id="IPR050140">
    <property type="entry name" value="SRY-related_HMG-box_TF-like"/>
</dbReference>
<dbReference type="EMBL" id="JBBXJM010000006">
    <property type="protein sequence ID" value="KAL1406003.1"/>
    <property type="molecule type" value="Genomic_DNA"/>
</dbReference>
<proteinExistence type="predicted"/>
<organism evidence="6 7">
    <name type="scientific">Vanrija albida</name>
    <dbReference type="NCBI Taxonomy" id="181172"/>
    <lineage>
        <taxon>Eukaryota</taxon>
        <taxon>Fungi</taxon>
        <taxon>Dikarya</taxon>
        <taxon>Basidiomycota</taxon>
        <taxon>Agaricomycotina</taxon>
        <taxon>Tremellomycetes</taxon>
        <taxon>Trichosporonales</taxon>
        <taxon>Trichosporonaceae</taxon>
        <taxon>Vanrija</taxon>
    </lineage>
</organism>
<feature type="region of interest" description="Disordered" evidence="4">
    <location>
        <begin position="666"/>
        <end position="686"/>
    </location>
</feature>
<accession>A0ABR3PU79</accession>
<feature type="domain" description="HMG box" evidence="5">
    <location>
        <begin position="192"/>
        <end position="325"/>
    </location>
</feature>
<feature type="region of interest" description="Disordered" evidence="4">
    <location>
        <begin position="44"/>
        <end position="63"/>
    </location>
</feature>
<name>A0ABR3PU79_9TREE</name>
<dbReference type="RefSeq" id="XP_069205947.1">
    <property type="nucleotide sequence ID" value="XM_069356106.1"/>
</dbReference>
<feature type="region of interest" description="Disordered" evidence="4">
    <location>
        <begin position="248"/>
        <end position="275"/>
    </location>
</feature>
<evidence type="ECO:0000256" key="1">
    <source>
        <dbReference type="ARBA" id="ARBA00023125"/>
    </source>
</evidence>
<dbReference type="SMART" id="SM00398">
    <property type="entry name" value="HMG"/>
    <property type="match status" value="1"/>
</dbReference>
<feature type="region of interest" description="Disordered" evidence="4">
    <location>
        <begin position="751"/>
        <end position="779"/>
    </location>
</feature>
<dbReference type="InterPro" id="IPR009071">
    <property type="entry name" value="HMG_box_dom"/>
</dbReference>
<comment type="caution">
    <text evidence="6">The sequence shown here is derived from an EMBL/GenBank/DDBJ whole genome shotgun (WGS) entry which is preliminary data.</text>
</comment>
<feature type="compositionally biased region" description="Basic and acidic residues" evidence="4">
    <location>
        <begin position="340"/>
        <end position="354"/>
    </location>
</feature>
<evidence type="ECO:0000259" key="5">
    <source>
        <dbReference type="PROSITE" id="PS50118"/>
    </source>
</evidence>
<dbReference type="CDD" id="cd01389">
    <property type="entry name" value="HMG-box_ROX1-like"/>
    <property type="match status" value="1"/>
</dbReference>
<dbReference type="Proteomes" id="UP001565368">
    <property type="component" value="Unassembled WGS sequence"/>
</dbReference>
<evidence type="ECO:0000256" key="2">
    <source>
        <dbReference type="ARBA" id="ARBA00023163"/>
    </source>
</evidence>